<dbReference type="InterPro" id="IPR029058">
    <property type="entry name" value="AB_hydrolase_fold"/>
</dbReference>
<dbReference type="SUPFAM" id="SSF53474">
    <property type="entry name" value="alpha/beta-Hydrolases"/>
    <property type="match status" value="1"/>
</dbReference>
<evidence type="ECO:0000259" key="2">
    <source>
        <dbReference type="Pfam" id="PF12697"/>
    </source>
</evidence>
<keyword evidence="1" id="KW-0732">Signal</keyword>
<keyword evidence="4" id="KW-1185">Reference proteome</keyword>
<dbReference type="InterPro" id="IPR000073">
    <property type="entry name" value="AB_hydrolase_1"/>
</dbReference>
<dbReference type="Proteomes" id="UP001301769">
    <property type="component" value="Unassembled WGS sequence"/>
</dbReference>
<comment type="caution">
    <text evidence="3">The sequence shown here is derived from an EMBL/GenBank/DDBJ whole genome shotgun (WGS) entry which is preliminary data.</text>
</comment>
<evidence type="ECO:0000313" key="3">
    <source>
        <dbReference type="EMBL" id="KAK4210234.1"/>
    </source>
</evidence>
<protein>
    <recommendedName>
        <fullName evidence="2">AB hydrolase-1 domain-containing protein</fullName>
    </recommendedName>
</protein>
<gene>
    <name evidence="3" type="ORF">QBC37DRAFT_36794</name>
</gene>
<reference evidence="3" key="1">
    <citation type="journal article" date="2023" name="Mol. Phylogenet. Evol.">
        <title>Genome-scale phylogeny and comparative genomics of the fungal order Sordariales.</title>
        <authorList>
            <person name="Hensen N."/>
            <person name="Bonometti L."/>
            <person name="Westerberg I."/>
            <person name="Brannstrom I.O."/>
            <person name="Guillou S."/>
            <person name="Cros-Aarteil S."/>
            <person name="Calhoun S."/>
            <person name="Haridas S."/>
            <person name="Kuo A."/>
            <person name="Mondo S."/>
            <person name="Pangilinan J."/>
            <person name="Riley R."/>
            <person name="LaButti K."/>
            <person name="Andreopoulos B."/>
            <person name="Lipzen A."/>
            <person name="Chen C."/>
            <person name="Yan M."/>
            <person name="Daum C."/>
            <person name="Ng V."/>
            <person name="Clum A."/>
            <person name="Steindorff A."/>
            <person name="Ohm R.A."/>
            <person name="Martin F."/>
            <person name="Silar P."/>
            <person name="Natvig D.O."/>
            <person name="Lalanne C."/>
            <person name="Gautier V."/>
            <person name="Ament-Velasquez S.L."/>
            <person name="Kruys A."/>
            <person name="Hutchinson M.I."/>
            <person name="Powell A.J."/>
            <person name="Barry K."/>
            <person name="Miller A.N."/>
            <person name="Grigoriev I.V."/>
            <person name="Debuchy R."/>
            <person name="Gladieux P."/>
            <person name="Hiltunen Thoren M."/>
            <person name="Johannesson H."/>
        </authorList>
    </citation>
    <scope>NUCLEOTIDE SEQUENCE</scope>
    <source>
        <strain evidence="3">PSN293</strain>
    </source>
</reference>
<dbReference type="EMBL" id="MU858180">
    <property type="protein sequence ID" value="KAK4210234.1"/>
    <property type="molecule type" value="Genomic_DNA"/>
</dbReference>
<proteinExistence type="predicted"/>
<reference evidence="3" key="2">
    <citation type="submission" date="2023-05" db="EMBL/GenBank/DDBJ databases">
        <authorList>
            <consortium name="Lawrence Berkeley National Laboratory"/>
            <person name="Steindorff A."/>
            <person name="Hensen N."/>
            <person name="Bonometti L."/>
            <person name="Westerberg I."/>
            <person name="Brannstrom I.O."/>
            <person name="Guillou S."/>
            <person name="Cros-Aarteil S."/>
            <person name="Calhoun S."/>
            <person name="Haridas S."/>
            <person name="Kuo A."/>
            <person name="Mondo S."/>
            <person name="Pangilinan J."/>
            <person name="Riley R."/>
            <person name="Labutti K."/>
            <person name="Andreopoulos B."/>
            <person name="Lipzen A."/>
            <person name="Chen C."/>
            <person name="Yanf M."/>
            <person name="Daum C."/>
            <person name="Ng V."/>
            <person name="Clum A."/>
            <person name="Ohm R."/>
            <person name="Martin F."/>
            <person name="Silar P."/>
            <person name="Natvig D."/>
            <person name="Lalanne C."/>
            <person name="Gautier V."/>
            <person name="Ament-Velasquez S.L."/>
            <person name="Kruys A."/>
            <person name="Hutchinson M.I."/>
            <person name="Powell A.J."/>
            <person name="Barry K."/>
            <person name="Miller A.N."/>
            <person name="Grigoriev I.V."/>
            <person name="Debuchy R."/>
            <person name="Gladieux P."/>
            <person name="Thoren M.H."/>
            <person name="Johannesson H."/>
        </authorList>
    </citation>
    <scope>NUCLEOTIDE SEQUENCE</scope>
    <source>
        <strain evidence="3">PSN293</strain>
    </source>
</reference>
<feature type="chain" id="PRO_5042937824" description="AB hydrolase-1 domain-containing protein" evidence="1">
    <location>
        <begin position="25"/>
        <end position="393"/>
    </location>
</feature>
<dbReference type="Gene3D" id="3.40.50.1820">
    <property type="entry name" value="alpha/beta hydrolase"/>
    <property type="match status" value="1"/>
</dbReference>
<organism evidence="3 4">
    <name type="scientific">Rhypophila decipiens</name>
    <dbReference type="NCBI Taxonomy" id="261697"/>
    <lineage>
        <taxon>Eukaryota</taxon>
        <taxon>Fungi</taxon>
        <taxon>Dikarya</taxon>
        <taxon>Ascomycota</taxon>
        <taxon>Pezizomycotina</taxon>
        <taxon>Sordariomycetes</taxon>
        <taxon>Sordariomycetidae</taxon>
        <taxon>Sordariales</taxon>
        <taxon>Naviculisporaceae</taxon>
        <taxon>Rhypophila</taxon>
    </lineage>
</organism>
<evidence type="ECO:0000313" key="4">
    <source>
        <dbReference type="Proteomes" id="UP001301769"/>
    </source>
</evidence>
<dbReference type="Pfam" id="PF12697">
    <property type="entry name" value="Abhydrolase_6"/>
    <property type="match status" value="1"/>
</dbReference>
<name>A0AAN7B4R2_9PEZI</name>
<dbReference type="AlphaFoldDB" id="A0AAN7B4R2"/>
<accession>A0AAN7B4R2</accession>
<feature type="domain" description="AB hydrolase-1" evidence="2">
    <location>
        <begin position="105"/>
        <end position="281"/>
    </location>
</feature>
<sequence length="393" mass="41836">MYPPMASFSSLAILASLLVPAVSATVTCRSVTIPVTATSENLHLINLPAPTDAQGHADYFLGALLAVPPNNGTTTITGTYSIAATYCKPLLGIFDRKIIQVMVYGATYNKEMWSGFGQSPIYNWHAYATAAGYHTLAIDRLGGGDSQRPDPFQTVQSQLEVEIIHQIIASLKKPASQGGGIPSARIPSFSNGGKVVYVGHSLGSTLGNSLSLKYPSDVDAYVLTGFSSTFSPPINFLFDMYPAATLGIPRLAGLPYGYITSRTESVRTNTFYAGLYDPNLAHVDYAEHLDTYTIGEGSTGAAMVTVPGYTGKVFLAVGELDALFCDGGNGAGTFGYDVCKNILIQTRGDLYPNVSVAKFGWYVARQTGHSLGLHYTAPLTIVAVLKWLGEQGL</sequence>
<evidence type="ECO:0000256" key="1">
    <source>
        <dbReference type="SAM" id="SignalP"/>
    </source>
</evidence>
<feature type="signal peptide" evidence="1">
    <location>
        <begin position="1"/>
        <end position="24"/>
    </location>
</feature>